<dbReference type="InterPro" id="IPR001375">
    <property type="entry name" value="Peptidase_S9_cat"/>
</dbReference>
<dbReference type="SUPFAM" id="SSF53474">
    <property type="entry name" value="alpha/beta-Hydrolases"/>
    <property type="match status" value="1"/>
</dbReference>
<evidence type="ECO:0000313" key="5">
    <source>
        <dbReference type="Proteomes" id="UP000027037"/>
    </source>
</evidence>
<sequence>MRFVAAMMMALVLACAGRTANAEVPHPPLEEYGDLPSIRMMDMSPNGKLISFIQRHDGTDFLALHNVETGKTEYKLKVSDVSARGVWFADDEHVIILASDRKWLYGYKNDFEYSGAFSYNLKTGSLKPLLRGNRDLWPAQGGLGRIIGYSDKPDHVYMPAYIGKPPADPTMDLLRVSLETGMGGTYKRGTAHTIDWFADMDGTVFAREDYNVERDIYTIWTYVNGKREKIYEEDSDLVPLSLLGVKADKSGIIFVSSGENEEGYDEVYEMDFKGSVKPSGLGKSDTDIGSVYTDGNRFVVGVRYTGPVPRYKFFDPEVDSAVSALTEQFSAAAVYVEAWTEDWSRILYRIYGSDTPGTYVLQDRDTGSLSFIADGRQGIPPEAIGQMVAVTYPARDGLSIPAIVTWPAGADMQTASDLPLIVIPHGGPQSNVPVYFDWMAQYFANRGYLVLQPNFRGSSGYGQAFVEAGYGEWGGKMQDDVTDGVNALVSQGVADPDRVCIVGGSYGGYSALAGGAYTPDLYKCVVAIAPVADIPLMMRRLRKETDRGSSAIAYWTKFIGGKDGQVDMASVSPVNSAGNFKAPVLLIHGKHDTVVDIEQSHAMEKALRKAGKDVTLIELDGEDHWLSQGETRIETLKAMSDFVDQNIGE</sequence>
<dbReference type="InterPro" id="IPR029058">
    <property type="entry name" value="AB_hydrolase_fold"/>
</dbReference>
<dbReference type="eggNOG" id="COG1506">
    <property type="taxonomic scope" value="Bacteria"/>
</dbReference>
<dbReference type="AlphaFoldDB" id="A0A062UAM4"/>
<dbReference type="Gene3D" id="3.40.50.1820">
    <property type="entry name" value="alpha/beta hydrolase"/>
    <property type="match status" value="1"/>
</dbReference>
<evidence type="ECO:0000259" key="3">
    <source>
        <dbReference type="Pfam" id="PF00326"/>
    </source>
</evidence>
<dbReference type="EMBL" id="AWFF01000031">
    <property type="protein sequence ID" value="KCZ55367.1"/>
    <property type="molecule type" value="Genomic_DNA"/>
</dbReference>
<gene>
    <name evidence="4" type="ORF">HY29_12590</name>
</gene>
<protein>
    <recommendedName>
        <fullName evidence="3">Peptidase S9 prolyl oligopeptidase catalytic domain-containing protein</fullName>
    </recommendedName>
</protein>
<feature type="chain" id="PRO_5001619096" description="Peptidase S9 prolyl oligopeptidase catalytic domain-containing protein" evidence="2">
    <location>
        <begin position="23"/>
        <end position="649"/>
    </location>
</feature>
<accession>A0A062UAM4</accession>
<keyword evidence="5" id="KW-1185">Reference proteome</keyword>
<dbReference type="PROSITE" id="PS51257">
    <property type="entry name" value="PROKAR_LIPOPROTEIN"/>
    <property type="match status" value="1"/>
</dbReference>
<dbReference type="OrthoDB" id="128799at2"/>
<keyword evidence="1" id="KW-0378">Hydrolase</keyword>
<feature type="signal peptide" evidence="2">
    <location>
        <begin position="1"/>
        <end position="22"/>
    </location>
</feature>
<dbReference type="Proteomes" id="UP000027037">
    <property type="component" value="Unassembled WGS sequence"/>
</dbReference>
<dbReference type="SUPFAM" id="SSF82171">
    <property type="entry name" value="DPP6 N-terminal domain-like"/>
    <property type="match status" value="1"/>
</dbReference>
<feature type="domain" description="Peptidase S9 prolyl oligopeptidase catalytic" evidence="3">
    <location>
        <begin position="435"/>
        <end position="648"/>
    </location>
</feature>
<comment type="caution">
    <text evidence="4">The sequence shown here is derived from an EMBL/GenBank/DDBJ whole genome shotgun (WGS) entry which is preliminary data.</text>
</comment>
<dbReference type="GO" id="GO:0004252">
    <property type="term" value="F:serine-type endopeptidase activity"/>
    <property type="evidence" value="ECO:0007669"/>
    <property type="project" value="TreeGrafter"/>
</dbReference>
<dbReference type="PATRIC" id="fig|1280946.3.peg.1307"/>
<name>A0A062UAM4_9PROT</name>
<evidence type="ECO:0000256" key="2">
    <source>
        <dbReference type="SAM" id="SignalP"/>
    </source>
</evidence>
<dbReference type="PANTHER" id="PTHR42776:SF27">
    <property type="entry name" value="DIPEPTIDYL PEPTIDASE FAMILY MEMBER 6"/>
    <property type="match status" value="1"/>
</dbReference>
<dbReference type="Pfam" id="PF00326">
    <property type="entry name" value="Peptidase_S9"/>
    <property type="match status" value="1"/>
</dbReference>
<proteinExistence type="predicted"/>
<keyword evidence="2" id="KW-0732">Signal</keyword>
<evidence type="ECO:0000256" key="1">
    <source>
        <dbReference type="ARBA" id="ARBA00022801"/>
    </source>
</evidence>
<dbReference type="STRING" id="1280946.HY29_12590"/>
<dbReference type="GO" id="GO:0006508">
    <property type="term" value="P:proteolysis"/>
    <property type="evidence" value="ECO:0007669"/>
    <property type="project" value="InterPro"/>
</dbReference>
<dbReference type="PANTHER" id="PTHR42776">
    <property type="entry name" value="SERINE PEPTIDASE S9 FAMILY MEMBER"/>
    <property type="match status" value="1"/>
</dbReference>
<evidence type="ECO:0000313" key="4">
    <source>
        <dbReference type="EMBL" id="KCZ55367.1"/>
    </source>
</evidence>
<reference evidence="4 5" key="1">
    <citation type="journal article" date="2014" name="Antonie Van Leeuwenhoek">
        <title>Hyphomonas beringensis sp. nov. and Hyphomonas chukchiensis sp. nov., isolated from surface seawater of the Bering Sea and Chukchi Sea.</title>
        <authorList>
            <person name="Li C."/>
            <person name="Lai Q."/>
            <person name="Li G."/>
            <person name="Dong C."/>
            <person name="Wang J."/>
            <person name="Liao Y."/>
            <person name="Shao Z."/>
        </authorList>
    </citation>
    <scope>NUCLEOTIDE SEQUENCE [LARGE SCALE GENOMIC DNA]</scope>
    <source>
        <strain evidence="4 5">25B14_1</strain>
    </source>
</reference>
<organism evidence="4 5">
    <name type="scientific">Hyphomonas beringensis</name>
    <dbReference type="NCBI Taxonomy" id="1280946"/>
    <lineage>
        <taxon>Bacteria</taxon>
        <taxon>Pseudomonadati</taxon>
        <taxon>Pseudomonadota</taxon>
        <taxon>Alphaproteobacteria</taxon>
        <taxon>Hyphomonadales</taxon>
        <taxon>Hyphomonadaceae</taxon>
        <taxon>Hyphomonas</taxon>
    </lineage>
</organism>
<dbReference type="RefSeq" id="WP_034794446.1">
    <property type="nucleotide sequence ID" value="NZ_AWFF01000031.1"/>
</dbReference>